<keyword evidence="4" id="KW-0406">Ion transport</keyword>
<proteinExistence type="predicted"/>
<evidence type="ECO:0000256" key="1">
    <source>
        <dbReference type="ARBA" id="ARBA00004370"/>
    </source>
</evidence>
<accession>A0ABT4VD41</accession>
<evidence type="ECO:0000313" key="8">
    <source>
        <dbReference type="Proteomes" id="UP001210261"/>
    </source>
</evidence>
<dbReference type="Gene3D" id="1.10.520.20">
    <property type="entry name" value="N-terminal domain of the delta subunit of the F1F0-ATP synthase"/>
    <property type="match status" value="1"/>
</dbReference>
<evidence type="ECO:0000256" key="5">
    <source>
        <dbReference type="ARBA" id="ARBA00023136"/>
    </source>
</evidence>
<reference evidence="7 8" key="1">
    <citation type="submission" date="2023-01" db="EMBL/GenBank/DDBJ databases">
        <title>Description of Helicobacter ibis sp. nov. isolated from faecal droppings of black-faced ibis (Theristicus melanopis).</title>
        <authorList>
            <person name="Lopez-Cantillo M."/>
            <person name="Vidal-Veuthey B."/>
            <person name="Mella A."/>
            <person name="De La Haba R."/>
            <person name="Collado L."/>
        </authorList>
    </citation>
    <scope>NUCLEOTIDE SEQUENCE [LARGE SCALE GENOMIC DNA]</scope>
    <source>
        <strain evidence="7 8">A82</strain>
    </source>
</reference>
<evidence type="ECO:0000256" key="2">
    <source>
        <dbReference type="ARBA" id="ARBA00022448"/>
    </source>
</evidence>
<keyword evidence="8" id="KW-1185">Reference proteome</keyword>
<gene>
    <name evidence="7" type="ORF">PF021_02875</name>
</gene>
<organism evidence="7 8">
    <name type="scientific">Helicobacter ibis</name>
    <dbReference type="NCBI Taxonomy" id="2962633"/>
    <lineage>
        <taxon>Bacteria</taxon>
        <taxon>Pseudomonadati</taxon>
        <taxon>Campylobacterota</taxon>
        <taxon>Epsilonproteobacteria</taxon>
        <taxon>Campylobacterales</taxon>
        <taxon>Helicobacteraceae</taxon>
        <taxon>Helicobacter</taxon>
    </lineage>
</organism>
<evidence type="ECO:0000256" key="6">
    <source>
        <dbReference type="ARBA" id="ARBA00023310"/>
    </source>
</evidence>
<keyword evidence="2" id="KW-0813">Transport</keyword>
<sequence length="177" mass="20476">MKDLIAKRYIKALSSVANEDELREYLSCLDILSNAYNISKFREIMEASYICVSTKKELINKVLDKELDAKFSNFINVLAEHKRLDLFCELKTELSSCISALNKEYKAVLISKETYEEDILKDIEDKFGKQLNVKLKLEQITTSNDGIKLVVDDLNIEISFSKEKFINDLKHHILKAF</sequence>
<evidence type="ECO:0000313" key="7">
    <source>
        <dbReference type="EMBL" id="MDA3968615.1"/>
    </source>
</evidence>
<keyword evidence="5" id="KW-0472">Membrane</keyword>
<protein>
    <submittedName>
        <fullName evidence="7">F0F1 ATP synthase subunit delta</fullName>
    </submittedName>
</protein>
<dbReference type="Proteomes" id="UP001210261">
    <property type="component" value="Unassembled WGS sequence"/>
</dbReference>
<dbReference type="SUPFAM" id="SSF47928">
    <property type="entry name" value="N-terminal domain of the delta subunit of the F1F0-ATP synthase"/>
    <property type="match status" value="1"/>
</dbReference>
<comment type="subcellular location">
    <subcellularLocation>
        <location evidence="1">Membrane</location>
    </subcellularLocation>
</comment>
<dbReference type="EMBL" id="JAQHXR010000001">
    <property type="protein sequence ID" value="MDA3968615.1"/>
    <property type="molecule type" value="Genomic_DNA"/>
</dbReference>
<dbReference type="NCBIfam" id="NF006291">
    <property type="entry name" value="PRK08474.1"/>
    <property type="match status" value="1"/>
</dbReference>
<dbReference type="RefSeq" id="WP_271020898.1">
    <property type="nucleotide sequence ID" value="NZ_JAQHXR010000001.1"/>
</dbReference>
<comment type="caution">
    <text evidence="7">The sequence shown here is derived from an EMBL/GenBank/DDBJ whole genome shotgun (WGS) entry which is preliminary data.</text>
</comment>
<evidence type="ECO:0000256" key="4">
    <source>
        <dbReference type="ARBA" id="ARBA00023065"/>
    </source>
</evidence>
<keyword evidence="6" id="KW-0066">ATP synthesis</keyword>
<keyword evidence="3" id="KW-0375">Hydrogen ion transport</keyword>
<dbReference type="InterPro" id="IPR026015">
    <property type="entry name" value="ATP_synth_OSCP/delta_N_sf"/>
</dbReference>
<dbReference type="PANTHER" id="PTHR11910">
    <property type="entry name" value="ATP SYNTHASE DELTA CHAIN"/>
    <property type="match status" value="1"/>
</dbReference>
<dbReference type="InterPro" id="IPR000711">
    <property type="entry name" value="ATPase_OSCP/dsu"/>
</dbReference>
<evidence type="ECO:0000256" key="3">
    <source>
        <dbReference type="ARBA" id="ARBA00022781"/>
    </source>
</evidence>
<name>A0ABT4VD41_9HELI</name>
<dbReference type="Pfam" id="PF00213">
    <property type="entry name" value="OSCP"/>
    <property type="match status" value="1"/>
</dbReference>